<sequence length="413" mass="45154">MFPKTIIYVLLLVGLTSCSQPKAFHPGQSWQHFVQRVEDNYAYLDTAPVDWPALKAYYAEQAKLVNSEAELVDLLQVVKQFFMDPHFNVGPLNADDFSVTPTGSDIWATQVDGVYVIERLKAESAAASSQLQVGQRIVAIDGHTIEATIAKVFGETDSPLSDAHKLWAVNVALGGLRNGARTIDIEDDDGVVQKIHLAATYEAINKLKEQPALVVKEFGTIGYIRFNNNLGDSQTVDAFHEAITALSHTQGLIIDLRNTPSGGNTGVAEPILGHFVTQKTAYQKYRVQTAQQHYTEAPLQTAFVRPTTPYYAKPFVVLAGRWTGSMGEGMTIGFDALGAKAIIGQPMADLLGGINQFTLPDSAITLELGFERLYHVNGTFREDFVPQAPTPCDSQSEPDCDAELVEALRVLGR</sequence>
<organism evidence="3 4">
    <name type="scientific">Pseudidiomarina sediminum</name>
    <dbReference type="NCBI Taxonomy" id="431675"/>
    <lineage>
        <taxon>Bacteria</taxon>
        <taxon>Pseudomonadati</taxon>
        <taxon>Pseudomonadota</taxon>
        <taxon>Gammaproteobacteria</taxon>
        <taxon>Alteromonadales</taxon>
        <taxon>Idiomarinaceae</taxon>
        <taxon>Pseudidiomarina</taxon>
    </lineage>
</organism>
<dbReference type="SUPFAM" id="SSF52096">
    <property type="entry name" value="ClpP/crotonase"/>
    <property type="match status" value="1"/>
</dbReference>
<keyword evidence="4" id="KW-1185">Reference proteome</keyword>
<dbReference type="PROSITE" id="PS51257">
    <property type="entry name" value="PROKAR_LIPOPROTEIN"/>
    <property type="match status" value="1"/>
</dbReference>
<feature type="domain" description="Tricorn protease C1" evidence="2">
    <location>
        <begin position="30"/>
        <end position="76"/>
    </location>
</feature>
<reference evidence="4" key="1">
    <citation type="journal article" date="2018" name="Front. Microbiol.">
        <title>Genome-Based Analysis Reveals the Taxonomy and Diversity of the Family Idiomarinaceae.</title>
        <authorList>
            <person name="Liu Y."/>
            <person name="Lai Q."/>
            <person name="Shao Z."/>
        </authorList>
    </citation>
    <scope>NUCLEOTIDE SEQUENCE [LARGE SCALE GENOMIC DNA]</scope>
    <source>
        <strain evidence="4">c121</strain>
    </source>
</reference>
<dbReference type="InterPro" id="IPR028204">
    <property type="entry name" value="Tricorn_C1"/>
</dbReference>
<dbReference type="Gene3D" id="3.90.226.10">
    <property type="entry name" value="2-enoyl-CoA Hydratase, Chain A, domain 1"/>
    <property type="match status" value="1"/>
</dbReference>
<evidence type="ECO:0000259" key="2">
    <source>
        <dbReference type="Pfam" id="PF14684"/>
    </source>
</evidence>
<dbReference type="PANTHER" id="PTHR11261">
    <property type="entry name" value="INTERPHOTORECEPTOR RETINOID-BINDING PROTEIN"/>
    <property type="match status" value="1"/>
</dbReference>
<evidence type="ECO:0000313" key="4">
    <source>
        <dbReference type="Proteomes" id="UP000287022"/>
    </source>
</evidence>
<name>A0A432ZC33_9GAMM</name>
<dbReference type="EMBL" id="PIQE01000001">
    <property type="protein sequence ID" value="RUO74912.1"/>
    <property type="molecule type" value="Genomic_DNA"/>
</dbReference>
<dbReference type="InterPro" id="IPR005151">
    <property type="entry name" value="Tail-specific_protease"/>
</dbReference>
<feature type="domain" description="Tail specific protease" evidence="1">
    <location>
        <begin position="221"/>
        <end position="378"/>
    </location>
</feature>
<dbReference type="AlphaFoldDB" id="A0A432ZC33"/>
<accession>A0A432ZC33</accession>
<proteinExistence type="predicted"/>
<dbReference type="RefSeq" id="WP_026861268.1">
    <property type="nucleotide sequence ID" value="NZ_PIQE01000001.1"/>
</dbReference>
<dbReference type="Proteomes" id="UP000287022">
    <property type="component" value="Unassembled WGS sequence"/>
</dbReference>
<dbReference type="InterPro" id="IPR029045">
    <property type="entry name" value="ClpP/crotonase-like_dom_sf"/>
</dbReference>
<evidence type="ECO:0000259" key="1">
    <source>
        <dbReference type="Pfam" id="PF03572"/>
    </source>
</evidence>
<evidence type="ECO:0000313" key="3">
    <source>
        <dbReference type="EMBL" id="RUO74912.1"/>
    </source>
</evidence>
<dbReference type="Gene3D" id="3.30.750.44">
    <property type="match status" value="1"/>
</dbReference>
<gene>
    <name evidence="3" type="ORF">CWI80_06170</name>
</gene>
<dbReference type="STRING" id="1122124.GCA_000423165_00180"/>
<dbReference type="GO" id="GO:0006508">
    <property type="term" value="P:proteolysis"/>
    <property type="evidence" value="ECO:0007669"/>
    <property type="project" value="InterPro"/>
</dbReference>
<comment type="caution">
    <text evidence="3">The sequence shown here is derived from an EMBL/GenBank/DDBJ whole genome shotgun (WGS) entry which is preliminary data.</text>
</comment>
<dbReference type="Pfam" id="PF03572">
    <property type="entry name" value="Peptidase_S41"/>
    <property type="match status" value="1"/>
</dbReference>
<dbReference type="PANTHER" id="PTHR11261:SF3">
    <property type="entry name" value="RETINOL-BINDING PROTEIN 3"/>
    <property type="match status" value="1"/>
</dbReference>
<protein>
    <submittedName>
        <fullName evidence="3">Peptidase</fullName>
    </submittedName>
</protein>
<dbReference type="Pfam" id="PF14684">
    <property type="entry name" value="Tricorn_C1"/>
    <property type="match status" value="1"/>
</dbReference>
<dbReference type="GO" id="GO:0008236">
    <property type="term" value="F:serine-type peptidase activity"/>
    <property type="evidence" value="ECO:0007669"/>
    <property type="project" value="InterPro"/>
</dbReference>